<accession>A0AAC9RLF6</accession>
<reference evidence="3 5" key="2">
    <citation type="submission" date="2017-03" db="EMBL/GenBank/DDBJ databases">
        <title>Complete sequence of Clostridium formicaceticum DSM 92.</title>
        <authorList>
            <person name="Poehlein A."/>
            <person name="Karl M."/>
            <person name="Bengelsdorf F.R."/>
            <person name="Duerre P."/>
            <person name="Daniel R."/>
        </authorList>
    </citation>
    <scope>NUCLEOTIDE SEQUENCE [LARGE SCALE GENOMIC DNA]</scope>
    <source>
        <strain evidence="3 5">DSM 92</strain>
    </source>
</reference>
<protein>
    <submittedName>
        <fullName evidence="3">Uncharacterized protein</fullName>
    </submittedName>
</protein>
<name>A0AAC9RLF6_9CLOT</name>
<evidence type="ECO:0000313" key="5">
    <source>
        <dbReference type="Proteomes" id="UP000192478"/>
    </source>
</evidence>
<feature type="signal peptide" evidence="1">
    <location>
        <begin position="1"/>
        <end position="26"/>
    </location>
</feature>
<proteinExistence type="predicted"/>
<dbReference type="EMBL" id="CP020559">
    <property type="protein sequence ID" value="ARE88166.1"/>
    <property type="molecule type" value="Genomic_DNA"/>
</dbReference>
<evidence type="ECO:0000313" key="4">
    <source>
        <dbReference type="Proteomes" id="UP000177894"/>
    </source>
</evidence>
<gene>
    <name evidence="2" type="ORF">BJL90_18030</name>
    <name evidence="3" type="ORF">CLFO_25670</name>
</gene>
<sequence>MNLKKLCLISALSVGLITTSSITGFANSSYTSTLNMSVNSSVTGAYRDYKGSRHAIGITITSRDYHSDKDTNNCYIELQKQRGLTYDGQGSKLKNMPEIKKTYKESWSGQNDGKFRYYFTNFRVSGGDGFTSNKVEMSSN</sequence>
<dbReference type="KEGG" id="cfm:BJL90_18030"/>
<evidence type="ECO:0000256" key="1">
    <source>
        <dbReference type="SAM" id="SignalP"/>
    </source>
</evidence>
<evidence type="ECO:0000313" key="3">
    <source>
        <dbReference type="EMBL" id="ARE88166.1"/>
    </source>
</evidence>
<dbReference type="EMBL" id="CP017603">
    <property type="protein sequence ID" value="AOY77587.1"/>
    <property type="molecule type" value="Genomic_DNA"/>
</dbReference>
<evidence type="ECO:0000313" key="2">
    <source>
        <dbReference type="EMBL" id="AOY77587.1"/>
    </source>
</evidence>
<dbReference type="RefSeq" id="WP_070971330.1">
    <property type="nucleotide sequence ID" value="NZ_CP017603.1"/>
</dbReference>
<keyword evidence="1" id="KW-0732">Signal</keyword>
<organism evidence="3 5">
    <name type="scientific">Clostridium formicaceticum</name>
    <dbReference type="NCBI Taxonomy" id="1497"/>
    <lineage>
        <taxon>Bacteria</taxon>
        <taxon>Bacillati</taxon>
        <taxon>Bacillota</taxon>
        <taxon>Clostridia</taxon>
        <taxon>Eubacteriales</taxon>
        <taxon>Clostridiaceae</taxon>
        <taxon>Clostridium</taxon>
    </lineage>
</organism>
<feature type="chain" id="PRO_5042276391" evidence="1">
    <location>
        <begin position="27"/>
        <end position="140"/>
    </location>
</feature>
<dbReference type="Proteomes" id="UP000192478">
    <property type="component" value="Chromosome"/>
</dbReference>
<dbReference type="Proteomes" id="UP000177894">
    <property type="component" value="Chromosome"/>
</dbReference>
<keyword evidence="4" id="KW-1185">Reference proteome</keyword>
<dbReference type="AlphaFoldDB" id="A0AAC9RLF6"/>
<reference evidence="2 4" key="1">
    <citation type="submission" date="2016-10" db="EMBL/GenBank/DDBJ databases">
        <title>Complete Genome Sequence of Acetogen Clostridium formicoaceticum ATCC 27076.</title>
        <authorList>
            <person name="Bao T."/>
            <person name="Cheng C."/>
            <person name="Zhao J."/>
            <person name="Yang S.-T."/>
            <person name="Wang J."/>
            <person name="Wang M."/>
        </authorList>
    </citation>
    <scope>NUCLEOTIDE SEQUENCE [LARGE SCALE GENOMIC DNA]</scope>
    <source>
        <strain evidence="2 4">ATCC 27076</strain>
    </source>
</reference>